<dbReference type="Proteomes" id="UP000233551">
    <property type="component" value="Unassembled WGS sequence"/>
</dbReference>
<gene>
    <name evidence="1" type="ORF">CRG98_047465</name>
</gene>
<organism evidence="1 2">
    <name type="scientific">Punica granatum</name>
    <name type="common">Pomegranate</name>
    <dbReference type="NCBI Taxonomy" id="22663"/>
    <lineage>
        <taxon>Eukaryota</taxon>
        <taxon>Viridiplantae</taxon>
        <taxon>Streptophyta</taxon>
        <taxon>Embryophyta</taxon>
        <taxon>Tracheophyta</taxon>
        <taxon>Spermatophyta</taxon>
        <taxon>Magnoliopsida</taxon>
        <taxon>eudicotyledons</taxon>
        <taxon>Gunneridae</taxon>
        <taxon>Pentapetalae</taxon>
        <taxon>rosids</taxon>
        <taxon>malvids</taxon>
        <taxon>Myrtales</taxon>
        <taxon>Lythraceae</taxon>
        <taxon>Punica</taxon>
    </lineage>
</organism>
<sequence length="109" mass="13516">MWRNWRWQDIYRWWPWWRPWRLTRWLRWLDWNIPSIVGRMTKDRGWRRRHPVNPIHTLMYLGEGNNTIAGTRGEESVFTDNQNEQYKSLHDGRHPRCFPGSDCLLQVLA</sequence>
<name>A0A2I0HK91_PUNGR</name>
<dbReference type="EMBL" id="PGOL01008005">
    <property type="protein sequence ID" value="PKI32147.1"/>
    <property type="molecule type" value="Genomic_DNA"/>
</dbReference>
<reference evidence="1 2" key="1">
    <citation type="submission" date="2017-11" db="EMBL/GenBank/DDBJ databases">
        <title>De-novo sequencing of pomegranate (Punica granatum L.) genome.</title>
        <authorList>
            <person name="Akparov Z."/>
            <person name="Amiraslanov A."/>
            <person name="Hajiyeva S."/>
            <person name="Abbasov M."/>
            <person name="Kaur K."/>
            <person name="Hamwieh A."/>
            <person name="Solovyev V."/>
            <person name="Salamov A."/>
            <person name="Braich B."/>
            <person name="Kosarev P."/>
            <person name="Mahmoud A."/>
            <person name="Hajiyev E."/>
            <person name="Babayeva S."/>
            <person name="Izzatullayeva V."/>
            <person name="Mammadov A."/>
            <person name="Mammadov A."/>
            <person name="Sharifova S."/>
            <person name="Ojaghi J."/>
            <person name="Eynullazada K."/>
            <person name="Bayramov B."/>
            <person name="Abdulazimova A."/>
            <person name="Shahmuradov I."/>
        </authorList>
    </citation>
    <scope>NUCLEOTIDE SEQUENCE [LARGE SCALE GENOMIC DNA]</scope>
    <source>
        <strain evidence="2">cv. AG2017</strain>
        <tissue evidence="1">Leaf</tissue>
    </source>
</reference>
<evidence type="ECO:0000313" key="2">
    <source>
        <dbReference type="Proteomes" id="UP000233551"/>
    </source>
</evidence>
<dbReference type="AlphaFoldDB" id="A0A2I0HK91"/>
<comment type="caution">
    <text evidence="1">The sequence shown here is derived from an EMBL/GenBank/DDBJ whole genome shotgun (WGS) entry which is preliminary data.</text>
</comment>
<proteinExistence type="predicted"/>
<evidence type="ECO:0000313" key="1">
    <source>
        <dbReference type="EMBL" id="PKI32147.1"/>
    </source>
</evidence>
<protein>
    <submittedName>
        <fullName evidence="1">Uncharacterized protein</fullName>
    </submittedName>
</protein>
<keyword evidence="2" id="KW-1185">Reference proteome</keyword>
<accession>A0A2I0HK91</accession>